<organism evidence="2">
    <name type="scientific">marine sediment metagenome</name>
    <dbReference type="NCBI Taxonomy" id="412755"/>
    <lineage>
        <taxon>unclassified sequences</taxon>
        <taxon>metagenomes</taxon>
        <taxon>ecological metagenomes</taxon>
    </lineage>
</organism>
<feature type="non-terminal residue" evidence="2">
    <location>
        <position position="132"/>
    </location>
</feature>
<comment type="caution">
    <text evidence="2">The sequence shown here is derived from an EMBL/GenBank/DDBJ whole genome shotgun (WGS) entry which is preliminary data.</text>
</comment>
<name>X0VDD9_9ZZZZ</name>
<dbReference type="EMBL" id="BARS01013654">
    <property type="protein sequence ID" value="GAF98570.1"/>
    <property type="molecule type" value="Genomic_DNA"/>
</dbReference>
<sequence>LSLNGTVVARRWDGATAEILELYDTSNLFLRRVVLLSEGDTFAYSTQPPGEGLTKHIENVLGINRMESLRSNLRRLQRDFDAEARNWRVEVEGVRESTEEDRRRAQEITGQLEALQEDRDRISENIDTLNKQ</sequence>
<gene>
    <name evidence="2" type="ORF">S01H1_23568</name>
</gene>
<dbReference type="InterPro" id="IPR027417">
    <property type="entry name" value="P-loop_NTPase"/>
</dbReference>
<dbReference type="AlphaFoldDB" id="X0VDD9"/>
<accession>X0VDD9</accession>
<keyword evidence="1" id="KW-0175">Coiled coil</keyword>
<feature type="non-terminal residue" evidence="2">
    <location>
        <position position="1"/>
    </location>
</feature>
<dbReference type="Gene3D" id="3.40.50.300">
    <property type="entry name" value="P-loop containing nucleotide triphosphate hydrolases"/>
    <property type="match status" value="1"/>
</dbReference>
<protein>
    <submittedName>
        <fullName evidence="2">Uncharacterized protein</fullName>
    </submittedName>
</protein>
<proteinExistence type="predicted"/>
<feature type="coiled-coil region" evidence="1">
    <location>
        <begin position="66"/>
        <end position="132"/>
    </location>
</feature>
<evidence type="ECO:0000313" key="2">
    <source>
        <dbReference type="EMBL" id="GAF98570.1"/>
    </source>
</evidence>
<evidence type="ECO:0000256" key="1">
    <source>
        <dbReference type="SAM" id="Coils"/>
    </source>
</evidence>
<reference evidence="2" key="1">
    <citation type="journal article" date="2014" name="Front. Microbiol.">
        <title>High frequency of phylogenetically diverse reductive dehalogenase-homologous genes in deep subseafloor sedimentary metagenomes.</title>
        <authorList>
            <person name="Kawai M."/>
            <person name="Futagami T."/>
            <person name="Toyoda A."/>
            <person name="Takaki Y."/>
            <person name="Nishi S."/>
            <person name="Hori S."/>
            <person name="Arai W."/>
            <person name="Tsubouchi T."/>
            <person name="Morono Y."/>
            <person name="Uchiyama I."/>
            <person name="Ito T."/>
            <person name="Fujiyama A."/>
            <person name="Inagaki F."/>
            <person name="Takami H."/>
        </authorList>
    </citation>
    <scope>NUCLEOTIDE SEQUENCE</scope>
    <source>
        <strain evidence="2">Expedition CK06-06</strain>
    </source>
</reference>